<accession>A0A392W8J9</accession>
<feature type="non-terminal residue" evidence="1">
    <location>
        <position position="64"/>
    </location>
</feature>
<dbReference type="EMBL" id="LXQA011379105">
    <property type="protein sequence ID" value="MCI95195.1"/>
    <property type="molecule type" value="Genomic_DNA"/>
</dbReference>
<evidence type="ECO:0000313" key="1">
    <source>
        <dbReference type="EMBL" id="MCI95195.1"/>
    </source>
</evidence>
<keyword evidence="2" id="KW-1185">Reference proteome</keyword>
<proteinExistence type="predicted"/>
<evidence type="ECO:0000313" key="2">
    <source>
        <dbReference type="Proteomes" id="UP000265520"/>
    </source>
</evidence>
<dbReference type="Proteomes" id="UP000265520">
    <property type="component" value="Unassembled WGS sequence"/>
</dbReference>
<reference evidence="1 2" key="1">
    <citation type="journal article" date="2018" name="Front. Plant Sci.">
        <title>Red Clover (Trifolium pratense) and Zigzag Clover (T. medium) - A Picture of Genomic Similarities and Differences.</title>
        <authorList>
            <person name="Dluhosova J."/>
            <person name="Istvanek J."/>
            <person name="Nedelnik J."/>
            <person name="Repkova J."/>
        </authorList>
    </citation>
    <scope>NUCLEOTIDE SEQUENCE [LARGE SCALE GENOMIC DNA]</scope>
    <source>
        <strain evidence="2">cv. 10/8</strain>
        <tissue evidence="1">Leaf</tissue>
    </source>
</reference>
<sequence>VEEQEQSWVESSYCPQEAWVVNGGEKGGSVEEEDGEVGADLLLGQFQELEDRVQVDGDGALDIG</sequence>
<feature type="non-terminal residue" evidence="1">
    <location>
        <position position="1"/>
    </location>
</feature>
<name>A0A392W8J9_9FABA</name>
<organism evidence="1 2">
    <name type="scientific">Trifolium medium</name>
    <dbReference type="NCBI Taxonomy" id="97028"/>
    <lineage>
        <taxon>Eukaryota</taxon>
        <taxon>Viridiplantae</taxon>
        <taxon>Streptophyta</taxon>
        <taxon>Embryophyta</taxon>
        <taxon>Tracheophyta</taxon>
        <taxon>Spermatophyta</taxon>
        <taxon>Magnoliopsida</taxon>
        <taxon>eudicotyledons</taxon>
        <taxon>Gunneridae</taxon>
        <taxon>Pentapetalae</taxon>
        <taxon>rosids</taxon>
        <taxon>fabids</taxon>
        <taxon>Fabales</taxon>
        <taxon>Fabaceae</taxon>
        <taxon>Papilionoideae</taxon>
        <taxon>50 kb inversion clade</taxon>
        <taxon>NPAAA clade</taxon>
        <taxon>Hologalegina</taxon>
        <taxon>IRL clade</taxon>
        <taxon>Trifolieae</taxon>
        <taxon>Trifolium</taxon>
    </lineage>
</organism>
<comment type="caution">
    <text evidence="1">The sequence shown here is derived from an EMBL/GenBank/DDBJ whole genome shotgun (WGS) entry which is preliminary data.</text>
</comment>
<dbReference type="AlphaFoldDB" id="A0A392W8J9"/>
<protein>
    <submittedName>
        <fullName evidence="1">Uncharacterized protein</fullName>
    </submittedName>
</protein>